<dbReference type="RefSeq" id="XP_042920329.1">
    <property type="nucleotide sequence ID" value="XM_043066932.1"/>
</dbReference>
<organism evidence="3 4">
    <name type="scientific">Chlamydomonas reinhardtii</name>
    <name type="common">Chlamydomonas smithii</name>
    <dbReference type="NCBI Taxonomy" id="3055"/>
    <lineage>
        <taxon>Eukaryota</taxon>
        <taxon>Viridiplantae</taxon>
        <taxon>Chlorophyta</taxon>
        <taxon>core chlorophytes</taxon>
        <taxon>Chlorophyceae</taxon>
        <taxon>CS clade</taxon>
        <taxon>Chlamydomonadales</taxon>
        <taxon>Chlamydomonadaceae</taxon>
        <taxon>Chlamydomonas</taxon>
    </lineage>
</organism>
<gene>
    <name evidence="3" type="ORF">CHLRE_10g449020v5</name>
</gene>
<feature type="compositionally biased region" description="Low complexity" evidence="1">
    <location>
        <begin position="292"/>
        <end position="308"/>
    </location>
</feature>
<dbReference type="Pfam" id="PF00155">
    <property type="entry name" value="Aminotran_1_2"/>
    <property type="match status" value="2"/>
</dbReference>
<dbReference type="PANTHER" id="PTHR42858:SF1">
    <property type="entry name" value="LD15494P"/>
    <property type="match status" value="1"/>
</dbReference>
<dbReference type="CDD" id="cd00609">
    <property type="entry name" value="AAT_like"/>
    <property type="match status" value="1"/>
</dbReference>
<dbReference type="KEGG" id="cre:CHLRE_10g449020v5"/>
<keyword evidence="4" id="KW-1185">Reference proteome</keyword>
<proteinExistence type="predicted"/>
<dbReference type="InterPro" id="IPR004839">
    <property type="entry name" value="Aminotransferase_I/II_large"/>
</dbReference>
<reference evidence="3 4" key="1">
    <citation type="journal article" date="2007" name="Science">
        <title>The Chlamydomonas genome reveals the evolution of key animal and plant functions.</title>
        <authorList>
            <person name="Merchant S.S."/>
            <person name="Prochnik S.E."/>
            <person name="Vallon O."/>
            <person name="Harris E.H."/>
            <person name="Karpowicz S.J."/>
            <person name="Witman G.B."/>
            <person name="Terry A."/>
            <person name="Salamov A."/>
            <person name="Fritz-Laylin L.K."/>
            <person name="Marechal-Drouard L."/>
            <person name="Marshall W.F."/>
            <person name="Qu L.H."/>
            <person name="Nelson D.R."/>
            <person name="Sanderfoot A.A."/>
            <person name="Spalding M.H."/>
            <person name="Kapitonov V.V."/>
            <person name="Ren Q."/>
            <person name="Ferris P."/>
            <person name="Lindquist E."/>
            <person name="Shapiro H."/>
            <person name="Lucas S.M."/>
            <person name="Grimwood J."/>
            <person name="Schmutz J."/>
            <person name="Cardol P."/>
            <person name="Cerutti H."/>
            <person name="Chanfreau G."/>
            <person name="Chen C.L."/>
            <person name="Cognat V."/>
            <person name="Croft M.T."/>
            <person name="Dent R."/>
            <person name="Dutcher S."/>
            <person name="Fernandez E."/>
            <person name="Fukuzawa H."/>
            <person name="Gonzalez-Ballester D."/>
            <person name="Gonzalez-Halphen D."/>
            <person name="Hallmann A."/>
            <person name="Hanikenne M."/>
            <person name="Hippler M."/>
            <person name="Inwood W."/>
            <person name="Jabbari K."/>
            <person name="Kalanon M."/>
            <person name="Kuras R."/>
            <person name="Lefebvre P.A."/>
            <person name="Lemaire S.D."/>
            <person name="Lobanov A.V."/>
            <person name="Lohr M."/>
            <person name="Manuell A."/>
            <person name="Meier I."/>
            <person name="Mets L."/>
            <person name="Mittag M."/>
            <person name="Mittelmeier T."/>
            <person name="Moroney J.V."/>
            <person name="Moseley J."/>
            <person name="Napoli C."/>
            <person name="Nedelcu A.M."/>
            <person name="Niyogi K."/>
            <person name="Novoselov S.V."/>
            <person name="Paulsen I.T."/>
            <person name="Pazour G."/>
            <person name="Purton S."/>
            <person name="Ral J.P."/>
            <person name="Riano-Pachon D.M."/>
            <person name="Riekhof W."/>
            <person name="Rymarquis L."/>
            <person name="Schroda M."/>
            <person name="Stern D."/>
            <person name="Umen J."/>
            <person name="Willows R."/>
            <person name="Wilson N."/>
            <person name="Zimmer S.L."/>
            <person name="Allmer J."/>
            <person name="Balk J."/>
            <person name="Bisova K."/>
            <person name="Chen C.J."/>
            <person name="Elias M."/>
            <person name="Gendler K."/>
            <person name="Hauser C."/>
            <person name="Lamb M.R."/>
            <person name="Ledford H."/>
            <person name="Long J.C."/>
            <person name="Minagawa J."/>
            <person name="Page M.D."/>
            <person name="Pan J."/>
            <person name="Pootakham W."/>
            <person name="Roje S."/>
            <person name="Rose A."/>
            <person name="Stahlberg E."/>
            <person name="Terauchi A.M."/>
            <person name="Yang P."/>
            <person name="Ball S."/>
            <person name="Bowler C."/>
            <person name="Dieckmann C.L."/>
            <person name="Gladyshev V.N."/>
            <person name="Green P."/>
            <person name="Jorgensen R."/>
            <person name="Mayfield S."/>
            <person name="Mueller-Roeber B."/>
            <person name="Rajamani S."/>
            <person name="Sayre R.T."/>
            <person name="Brokstein P."/>
            <person name="Dubchak I."/>
            <person name="Goodstein D."/>
            <person name="Hornick L."/>
            <person name="Huang Y.W."/>
            <person name="Jhaveri J."/>
            <person name="Luo Y."/>
            <person name="Martinez D."/>
            <person name="Ngau W.C."/>
            <person name="Otillar B."/>
            <person name="Poliakov A."/>
            <person name="Porter A."/>
            <person name="Szajkowski L."/>
            <person name="Werner G."/>
            <person name="Zhou K."/>
            <person name="Grigoriev I.V."/>
            <person name="Rokhsar D.S."/>
            <person name="Grossman A.R."/>
        </authorList>
    </citation>
    <scope>NUCLEOTIDE SEQUENCE [LARGE SCALE GENOMIC DNA]</scope>
    <source>
        <strain evidence="4">CC-503</strain>
    </source>
</reference>
<dbReference type="PANTHER" id="PTHR42858">
    <property type="entry name" value="AMINOTRANSFERASE"/>
    <property type="match status" value="1"/>
</dbReference>
<dbReference type="Gramene" id="PNW77725">
    <property type="protein sequence ID" value="PNW77725"/>
    <property type="gene ID" value="CHLRE_10g449020v5"/>
</dbReference>
<evidence type="ECO:0000259" key="2">
    <source>
        <dbReference type="Pfam" id="PF00155"/>
    </source>
</evidence>
<dbReference type="Gene3D" id="3.40.640.10">
    <property type="entry name" value="Type I PLP-dependent aspartate aminotransferase-like (Major domain)"/>
    <property type="match status" value="1"/>
</dbReference>
<dbReference type="EMBL" id="CM008971">
    <property type="protein sequence ID" value="PNW77725.1"/>
    <property type="molecule type" value="Genomic_DNA"/>
</dbReference>
<evidence type="ECO:0000313" key="4">
    <source>
        <dbReference type="Proteomes" id="UP000006906"/>
    </source>
</evidence>
<dbReference type="Gene3D" id="3.90.1150.10">
    <property type="entry name" value="Aspartate Aminotransferase, domain 1"/>
    <property type="match status" value="1"/>
</dbReference>
<dbReference type="GO" id="GO:0030170">
    <property type="term" value="F:pyridoxal phosphate binding"/>
    <property type="evidence" value="ECO:0007669"/>
    <property type="project" value="InterPro"/>
</dbReference>
<evidence type="ECO:0000313" key="3">
    <source>
        <dbReference type="EMBL" id="PNW77725.1"/>
    </source>
</evidence>
<dbReference type="InterPro" id="IPR015422">
    <property type="entry name" value="PyrdxlP-dep_Trfase_small"/>
</dbReference>
<dbReference type="AlphaFoldDB" id="A0A2K3DB14"/>
<protein>
    <recommendedName>
        <fullName evidence="2">Aminotransferase class I/classII large domain-containing protein</fullName>
    </recommendedName>
</protein>
<dbReference type="Proteomes" id="UP000006906">
    <property type="component" value="Chromosome 10"/>
</dbReference>
<dbReference type="STRING" id="3055.A0A2K3DB14"/>
<accession>A0A2K3DB14</accession>
<feature type="domain" description="Aminotransferase class I/classII large" evidence="2">
    <location>
        <begin position="354"/>
        <end position="514"/>
    </location>
</feature>
<name>A0A2K3DB14_CHLRE</name>
<feature type="domain" description="Aminotransferase class I/classII large" evidence="2">
    <location>
        <begin position="27"/>
        <end position="216"/>
    </location>
</feature>
<dbReference type="ExpressionAtlas" id="A0A2K3DB14">
    <property type="expression patterns" value="baseline"/>
</dbReference>
<feature type="compositionally biased region" description="Polar residues" evidence="1">
    <location>
        <begin position="227"/>
        <end position="237"/>
    </location>
</feature>
<dbReference type="SUPFAM" id="SSF53383">
    <property type="entry name" value="PLP-dependent transferases"/>
    <property type="match status" value="2"/>
</dbReference>
<dbReference type="InterPro" id="IPR015421">
    <property type="entry name" value="PyrdxlP-dep_Trfase_major"/>
</dbReference>
<dbReference type="InParanoid" id="A0A2K3DB14"/>
<dbReference type="OMA" id="DFLQWPV"/>
<dbReference type="GeneID" id="5723876"/>
<feature type="compositionally biased region" description="Low complexity" evidence="1">
    <location>
        <begin position="249"/>
        <end position="267"/>
    </location>
</feature>
<sequence length="530" mass="55256">MSAATDATVSPKTKQTGDYVAREVVGDKIDLSVGQPSPASLPLGALSQAAAHRLSSPDAELLLQYGPRQGYRSFRQSLAAFLTQRYGTAVDAEHLMVTAGVSHGLGLAVGALSRPGDVVVVECPTYFLVTPIFRDHHLRVHPMATDEQGLVVEELEAWLRADPSHRPRFVYTIPIHNNPRGTTLPAARRRRLLALAAQYDFLVLADEVYQLLSFPEEACQLLAPTPGHQQQPQQEGTTRGARGSGSVTGASCQAGPAAQAASEPGPADSRGAAASPAVGLKPEGRGGTGLLPPVGSPAGPAGQSAGPPSAEPLPLPLRCYEELGDAVERAATGGGNGGASSSGASGSGIQAGGSRVLSFGSFSKMLAPALRLGWIESTNAALLGRLKEDGVISSGGCIAQLSAGLAHSALELGLQDAHLDGVVAPGLARRCAALCTALRTHLPECRLLRPRGGYFVWLEFPPQVSAKALLARAEARHGVRFTPGPACGGGSEHCARLSFAFYTEQELEEGARRLGQALREHLTQEHGQQQ</sequence>
<dbReference type="OrthoDB" id="7042322at2759"/>
<dbReference type="GO" id="GO:0047536">
    <property type="term" value="F:2-aminoadipate transaminase activity"/>
    <property type="evidence" value="ECO:0000318"/>
    <property type="project" value="GO_Central"/>
</dbReference>
<feature type="region of interest" description="Disordered" evidence="1">
    <location>
        <begin position="224"/>
        <end position="315"/>
    </location>
</feature>
<dbReference type="InterPro" id="IPR015424">
    <property type="entry name" value="PyrdxlP-dep_Trfase"/>
</dbReference>
<evidence type="ECO:0000256" key="1">
    <source>
        <dbReference type="SAM" id="MobiDB-lite"/>
    </source>
</evidence>